<dbReference type="Proteomes" id="UP000600026">
    <property type="component" value="Unassembled WGS sequence"/>
</dbReference>
<keyword evidence="2" id="KW-1185">Reference proteome</keyword>
<reference evidence="1" key="1">
    <citation type="submission" date="2020-09" db="EMBL/GenBank/DDBJ databases">
        <title>Whole genome shotgun sequence of Streptomyces xanthophaeus NBRC 12829.</title>
        <authorList>
            <person name="Komaki H."/>
            <person name="Tamura T."/>
        </authorList>
    </citation>
    <scope>NUCLEOTIDE SEQUENCE</scope>
    <source>
        <strain evidence="1">NBRC 12829</strain>
    </source>
</reference>
<dbReference type="OrthoDB" id="8428173at2"/>
<dbReference type="AlphaFoldDB" id="A0A919GTM7"/>
<proteinExistence type="predicted"/>
<gene>
    <name evidence="1" type="ORF">Sxan_00210</name>
</gene>
<evidence type="ECO:0000313" key="1">
    <source>
        <dbReference type="EMBL" id="GHI82657.1"/>
    </source>
</evidence>
<comment type="caution">
    <text evidence="1">The sequence shown here is derived from an EMBL/GenBank/DDBJ whole genome shotgun (WGS) entry which is preliminary data.</text>
</comment>
<evidence type="ECO:0008006" key="3">
    <source>
        <dbReference type="Google" id="ProtNLM"/>
    </source>
</evidence>
<dbReference type="RefSeq" id="WP_051902713.1">
    <property type="nucleotide sequence ID" value="NZ_BNEE01000002.1"/>
</dbReference>
<name>A0A919GTM7_9ACTN</name>
<dbReference type="EMBL" id="BNEE01000002">
    <property type="protein sequence ID" value="GHI82657.1"/>
    <property type="molecule type" value="Genomic_DNA"/>
</dbReference>
<protein>
    <recommendedName>
        <fullName evidence="3">Lantibiotic dehydratase</fullName>
    </recommendedName>
</protein>
<organism evidence="1 2">
    <name type="scientific">Streptomyces xanthophaeus</name>
    <dbReference type="NCBI Taxonomy" id="67385"/>
    <lineage>
        <taxon>Bacteria</taxon>
        <taxon>Bacillati</taxon>
        <taxon>Actinomycetota</taxon>
        <taxon>Actinomycetes</taxon>
        <taxon>Kitasatosporales</taxon>
        <taxon>Streptomycetaceae</taxon>
        <taxon>Streptomyces</taxon>
    </lineage>
</organism>
<sequence length="804" mass="85899">MNPSADTPPGVVVPAGRLSARLHPDLQLRSSGFPAARLLPRPGPQAAAATHAVRAAEQDLTARQDAFRERVFPALKEAFPGLERAQRTAVVRSSRIVAHGRPLPEGTAALFATLGHAPWARGWEESVGRLADTVRAAQHSYLETAEEVYSQVRTRVAEPRVHQAIAQSSGGFAERLFRPDGPVLDPRRLRGKDRGDLMTAHRYLRRFAARCETVSYFGPSCFAALDPAAPDAVSYGPPRPERTSVDASAWLLRDLAARHAPRGGDQQVSRDPLWRRESDALVRTADGRTLALSPDAVRLWDALGGDWTTLRELARTAGLQAAGLRAALPSLTPALRRGPLVPSTERHALRALAAALPEAPAVHTLLQRLEETADAPWPEREKILAGADAELTAAGLDTRRNAGEHYGDRSFWHEERSGPHSEGVRFGAPTVDALTRAVGPLLEPLYLAALLSRADARAEVRRAFGGRPVPLARAATADLPGDRPRYEALRAALIALVRATPAGPDGAVRLTSQQVDAVCAPFWATLTAPDTIPSAALPGLDLLAAGPSPAEAVWVLGEVHDDSSSIVGGSSTRVHCDPEGLYADFCAAVARLADPHTMAGVVSRRRSMHITPELPGLAIELSGLSTKPRTSVVPVADVTVSADGSAVDTAAGRRWLYPGDLASTLHRAVALPAVVPIDLTGPDGSPRVLIDGVVVERASWKLPAPGASGPGYPHWSAWQRLRAERGLPRRVFVRHQAETKPVFVDLDDPVAVDDLARLGPGELRLSECLPGPDDLWWNPDGGHQVAELRIACLIDHTTAEGAAS</sequence>
<accession>A0A919GTM7</accession>
<evidence type="ECO:0000313" key="2">
    <source>
        <dbReference type="Proteomes" id="UP000600026"/>
    </source>
</evidence>